<evidence type="ECO:0000256" key="1">
    <source>
        <dbReference type="SAM" id="MobiDB-lite"/>
    </source>
</evidence>
<organism evidence="2 3">
    <name type="scientific">Pelobates cultripes</name>
    <name type="common">Western spadefoot toad</name>
    <dbReference type="NCBI Taxonomy" id="61616"/>
    <lineage>
        <taxon>Eukaryota</taxon>
        <taxon>Metazoa</taxon>
        <taxon>Chordata</taxon>
        <taxon>Craniata</taxon>
        <taxon>Vertebrata</taxon>
        <taxon>Euteleostomi</taxon>
        <taxon>Amphibia</taxon>
        <taxon>Batrachia</taxon>
        <taxon>Anura</taxon>
        <taxon>Pelobatoidea</taxon>
        <taxon>Pelobatidae</taxon>
        <taxon>Pelobates</taxon>
    </lineage>
</organism>
<evidence type="ECO:0000313" key="2">
    <source>
        <dbReference type="EMBL" id="CAH2223711.1"/>
    </source>
</evidence>
<dbReference type="EMBL" id="OW240912">
    <property type="protein sequence ID" value="CAH2223711.1"/>
    <property type="molecule type" value="Genomic_DNA"/>
</dbReference>
<protein>
    <submittedName>
        <fullName evidence="2">Uncharacterized protein</fullName>
    </submittedName>
</protein>
<sequence>MPLPKQLKLSEAAELQKKDRRKESQDGDDMANTMIPLPLNTLIQQSQSAVSTRCCKNFELQSELTSTALTAT</sequence>
<proteinExistence type="predicted"/>
<name>A0AAD1VQ31_PELCU</name>
<reference evidence="2" key="1">
    <citation type="submission" date="2022-03" db="EMBL/GenBank/DDBJ databases">
        <authorList>
            <person name="Alioto T."/>
            <person name="Alioto T."/>
            <person name="Gomez Garrido J."/>
        </authorList>
    </citation>
    <scope>NUCLEOTIDE SEQUENCE</scope>
</reference>
<feature type="region of interest" description="Disordered" evidence="1">
    <location>
        <begin position="1"/>
        <end position="33"/>
    </location>
</feature>
<dbReference type="Proteomes" id="UP001295444">
    <property type="component" value="Chromosome 01"/>
</dbReference>
<evidence type="ECO:0000313" key="3">
    <source>
        <dbReference type="Proteomes" id="UP001295444"/>
    </source>
</evidence>
<gene>
    <name evidence="2" type="ORF">PECUL_23A011070</name>
</gene>
<feature type="compositionally biased region" description="Basic and acidic residues" evidence="1">
    <location>
        <begin position="14"/>
        <end position="25"/>
    </location>
</feature>
<keyword evidence="3" id="KW-1185">Reference proteome</keyword>
<accession>A0AAD1VQ31</accession>
<dbReference type="AlphaFoldDB" id="A0AAD1VQ31"/>